<dbReference type="RefSeq" id="XP_008711922.1">
    <property type="nucleotide sequence ID" value="XM_008713700.1"/>
</dbReference>
<gene>
    <name evidence="1" type="ORF">HMPREF1541_01401</name>
</gene>
<dbReference type="Proteomes" id="UP000030752">
    <property type="component" value="Unassembled WGS sequence"/>
</dbReference>
<accession>W2SEZ8</accession>
<protein>
    <submittedName>
        <fullName evidence="1">Uncharacterized protein</fullName>
    </submittedName>
</protein>
<evidence type="ECO:0000313" key="1">
    <source>
        <dbReference type="EMBL" id="ETN47210.1"/>
    </source>
</evidence>
<name>W2SEZ8_CYPE1</name>
<dbReference type="InParanoid" id="W2SEZ8"/>
<reference evidence="1 2" key="1">
    <citation type="submission" date="2013-03" db="EMBL/GenBank/DDBJ databases">
        <title>The Genome Sequence of Phialophora europaea CBS 101466.</title>
        <authorList>
            <consortium name="The Broad Institute Genomics Platform"/>
            <person name="Cuomo C."/>
            <person name="de Hoog S."/>
            <person name="Gorbushina A."/>
            <person name="Walker B."/>
            <person name="Young S.K."/>
            <person name="Zeng Q."/>
            <person name="Gargeya S."/>
            <person name="Fitzgerald M."/>
            <person name="Haas B."/>
            <person name="Abouelleil A."/>
            <person name="Allen A.W."/>
            <person name="Alvarado L."/>
            <person name="Arachchi H.M."/>
            <person name="Berlin A.M."/>
            <person name="Chapman S.B."/>
            <person name="Gainer-Dewar J."/>
            <person name="Goldberg J."/>
            <person name="Griggs A."/>
            <person name="Gujja S."/>
            <person name="Hansen M."/>
            <person name="Howarth C."/>
            <person name="Imamovic A."/>
            <person name="Ireland A."/>
            <person name="Larimer J."/>
            <person name="McCowan C."/>
            <person name="Murphy C."/>
            <person name="Pearson M."/>
            <person name="Poon T.W."/>
            <person name="Priest M."/>
            <person name="Roberts A."/>
            <person name="Saif S."/>
            <person name="Shea T."/>
            <person name="Sisk P."/>
            <person name="Sykes S."/>
            <person name="Wortman J."/>
            <person name="Nusbaum C."/>
            <person name="Birren B."/>
        </authorList>
    </citation>
    <scope>NUCLEOTIDE SEQUENCE [LARGE SCALE GENOMIC DNA]</scope>
    <source>
        <strain evidence="1 2">CBS 101466</strain>
    </source>
</reference>
<proteinExistence type="predicted"/>
<keyword evidence="2" id="KW-1185">Reference proteome</keyword>
<evidence type="ECO:0000313" key="2">
    <source>
        <dbReference type="Proteomes" id="UP000030752"/>
    </source>
</evidence>
<dbReference type="VEuPathDB" id="FungiDB:HMPREF1541_01401"/>
<dbReference type="EMBL" id="KB822711">
    <property type="protein sequence ID" value="ETN47210.1"/>
    <property type="molecule type" value="Genomic_DNA"/>
</dbReference>
<organism evidence="1 2">
    <name type="scientific">Cyphellophora europaea (strain CBS 101466)</name>
    <name type="common">Phialophora europaea</name>
    <dbReference type="NCBI Taxonomy" id="1220924"/>
    <lineage>
        <taxon>Eukaryota</taxon>
        <taxon>Fungi</taxon>
        <taxon>Dikarya</taxon>
        <taxon>Ascomycota</taxon>
        <taxon>Pezizomycotina</taxon>
        <taxon>Eurotiomycetes</taxon>
        <taxon>Chaetothyriomycetidae</taxon>
        <taxon>Chaetothyriales</taxon>
        <taxon>Cyphellophoraceae</taxon>
        <taxon>Cyphellophora</taxon>
    </lineage>
</organism>
<dbReference type="AlphaFoldDB" id="W2SEZ8"/>
<sequence length="296" mass="31713">MAFDILESGSQSMSIAFQIFDALLSYAPNLLRVQNPTCLFAYMDLLTTLLGPSSPTGRPPWQHIQLKDALRRQLTLTARVILGKQHPITVVCDSLINNCQGSTSILMEGENECRTEASSACLQQIVNETKLTWGEESAQHMIVACHFSGGVLGTGFSVSWARPSTDGLHNVVVPISGEAPQESAAQPAVVPDSDEVAVVSPVPGGTSLTFGTGLEWMHVRVPALTTLMRSAMALFAALSGIGMIQPQFPSTPSSPQVHLSDATRALLDCVSTDDAVRVHLGWRLRADGTYALAFQP</sequence>
<dbReference type="HOGENOM" id="CLU_940154_0_0_1"/>
<dbReference type="GeneID" id="19968740"/>